<sequence>MKVTILGCGGSAGVPMLGGQNGSQTGIWGHCNPQNPKNRRTRSSIVVEGEGGFRLLVDSGPDFRSQMLNCGLSHIDAVLYTHPHSDHIAGLDDLRAINRVIDKPLPLLAAQSTLEELRQRFAYAFAPWKGPDFYRPVFNEQVVTAGEDVDFPGLEGRIFEQRHGRITSLGLRFGKFAYSTDVETLSEDALTLLDGVDTWVVDCFQYEPHPAHAWLERVLEWRTKIRAGRTILTHMGTDMDYDILCQTLPPDVRPAYDGMVLTF</sequence>
<dbReference type="InterPro" id="IPR001279">
    <property type="entry name" value="Metallo-B-lactamas"/>
</dbReference>
<accession>A0A1B6VP13</accession>
<dbReference type="CDD" id="cd16279">
    <property type="entry name" value="metallo-hydrolase-like_MBL-fold"/>
    <property type="match status" value="1"/>
</dbReference>
<dbReference type="PATRIC" id="fig|38307.3.peg.527"/>
<dbReference type="SUPFAM" id="SSF56281">
    <property type="entry name" value="Metallo-hydrolase/oxidoreductase"/>
    <property type="match status" value="1"/>
</dbReference>
<evidence type="ECO:0000313" key="3">
    <source>
        <dbReference type="Proteomes" id="UP000077786"/>
    </source>
</evidence>
<dbReference type="Proteomes" id="UP000077786">
    <property type="component" value="Unassembled WGS sequence"/>
</dbReference>
<dbReference type="EMBL" id="LUTU01000004">
    <property type="protein sequence ID" value="OAJ68943.1"/>
    <property type="molecule type" value="Genomic_DNA"/>
</dbReference>
<dbReference type="AlphaFoldDB" id="A0A1B6VP13"/>
<reference evidence="2 3" key="1">
    <citation type="submission" date="2016-03" db="EMBL/GenBank/DDBJ databases">
        <title>Draft genome sequence of Gluconobacter cerinus strain CECT 9110.</title>
        <authorList>
            <person name="Sainz F."/>
            <person name="Mas A."/>
            <person name="Torija M.J."/>
        </authorList>
    </citation>
    <scope>NUCLEOTIDE SEQUENCE [LARGE SCALE GENOMIC DNA]</scope>
    <source>
        <strain evidence="2 3">CECT 9110</strain>
    </source>
</reference>
<dbReference type="InterPro" id="IPR036866">
    <property type="entry name" value="RibonucZ/Hydroxyglut_hydro"/>
</dbReference>
<dbReference type="OrthoDB" id="9781189at2"/>
<feature type="domain" description="Metallo-beta-lactamase" evidence="1">
    <location>
        <begin position="41"/>
        <end position="234"/>
    </location>
</feature>
<dbReference type="RefSeq" id="WP_046901492.1">
    <property type="nucleotide sequence ID" value="NZ_CP183030.1"/>
</dbReference>
<dbReference type="Pfam" id="PF12706">
    <property type="entry name" value="Lactamase_B_2"/>
    <property type="match status" value="1"/>
</dbReference>
<dbReference type="Gene3D" id="3.60.15.10">
    <property type="entry name" value="Ribonuclease Z/Hydroxyacylglutathione hydrolase-like"/>
    <property type="match status" value="1"/>
</dbReference>
<name>A0A1B6VP13_9PROT</name>
<dbReference type="PANTHER" id="PTHR42663:SF6">
    <property type="entry name" value="HYDROLASE C777.06C-RELATED"/>
    <property type="match status" value="1"/>
</dbReference>
<proteinExistence type="predicted"/>
<evidence type="ECO:0000313" key="2">
    <source>
        <dbReference type="EMBL" id="OAJ68943.1"/>
    </source>
</evidence>
<dbReference type="SMART" id="SM00849">
    <property type="entry name" value="Lactamase_B"/>
    <property type="match status" value="1"/>
</dbReference>
<evidence type="ECO:0000259" key="1">
    <source>
        <dbReference type="SMART" id="SM00849"/>
    </source>
</evidence>
<dbReference type="GeneID" id="89651183"/>
<organism evidence="2 3">
    <name type="scientific">Gluconobacter cerinus</name>
    <dbReference type="NCBI Taxonomy" id="38307"/>
    <lineage>
        <taxon>Bacteria</taxon>
        <taxon>Pseudomonadati</taxon>
        <taxon>Pseudomonadota</taxon>
        <taxon>Alphaproteobacteria</taxon>
        <taxon>Acetobacterales</taxon>
        <taxon>Acetobacteraceae</taxon>
        <taxon>Gluconobacter</taxon>
    </lineage>
</organism>
<protein>
    <submittedName>
        <fullName evidence="2">PhnP protein</fullName>
    </submittedName>
</protein>
<dbReference type="PANTHER" id="PTHR42663">
    <property type="entry name" value="HYDROLASE C777.06C-RELATED-RELATED"/>
    <property type="match status" value="1"/>
</dbReference>
<gene>
    <name evidence="2" type="ORF">A0123_00512</name>
</gene>
<comment type="caution">
    <text evidence="2">The sequence shown here is derived from an EMBL/GenBank/DDBJ whole genome shotgun (WGS) entry which is preliminary data.</text>
</comment>